<feature type="transmembrane region" description="Helical" evidence="2">
    <location>
        <begin position="170"/>
        <end position="188"/>
    </location>
</feature>
<evidence type="ECO:0000313" key="4">
    <source>
        <dbReference type="Proteomes" id="UP000190857"/>
    </source>
</evidence>
<feature type="transmembrane region" description="Helical" evidence="2">
    <location>
        <begin position="980"/>
        <end position="1000"/>
    </location>
</feature>
<feature type="transmembrane region" description="Helical" evidence="2">
    <location>
        <begin position="145"/>
        <end position="164"/>
    </location>
</feature>
<dbReference type="OrthoDB" id="5096967at2"/>
<feature type="region of interest" description="Disordered" evidence="1">
    <location>
        <begin position="272"/>
        <end position="309"/>
    </location>
</feature>
<dbReference type="RefSeq" id="WP_079727409.1">
    <property type="nucleotide sequence ID" value="NZ_FUZP01000001.1"/>
</dbReference>
<feature type="transmembrane region" description="Helical" evidence="2">
    <location>
        <begin position="811"/>
        <end position="830"/>
    </location>
</feature>
<dbReference type="NCBIfam" id="NF047321">
    <property type="entry name" value="SCO7613_CTERM"/>
    <property type="match status" value="1"/>
</dbReference>
<dbReference type="STRING" id="123320.SAMN06309945_1353"/>
<keyword evidence="2" id="KW-0812">Transmembrane</keyword>
<proteinExistence type="predicted"/>
<feature type="transmembrane region" description="Helical" evidence="2">
    <location>
        <begin position="779"/>
        <end position="799"/>
    </location>
</feature>
<dbReference type="EMBL" id="FUZP01000001">
    <property type="protein sequence ID" value="SKC48128.1"/>
    <property type="molecule type" value="Genomic_DNA"/>
</dbReference>
<feature type="transmembrane region" description="Helical" evidence="2">
    <location>
        <begin position="836"/>
        <end position="855"/>
    </location>
</feature>
<accession>A0A1T5JA58</accession>
<feature type="transmembrane region" description="Helical" evidence="2">
    <location>
        <begin position="867"/>
        <end position="887"/>
    </location>
</feature>
<feature type="transmembrane region" description="Helical" evidence="2">
    <location>
        <begin position="226"/>
        <end position="245"/>
    </location>
</feature>
<feature type="transmembrane region" description="Helical" evidence="2">
    <location>
        <begin position="1219"/>
        <end position="1237"/>
    </location>
</feature>
<dbReference type="InterPro" id="IPR058062">
    <property type="entry name" value="SCO7613_C"/>
</dbReference>
<feature type="transmembrane region" description="Helical" evidence="2">
    <location>
        <begin position="200"/>
        <end position="220"/>
    </location>
</feature>
<feature type="transmembrane region" description="Helical" evidence="2">
    <location>
        <begin position="1295"/>
        <end position="1314"/>
    </location>
</feature>
<feature type="transmembrane region" description="Helical" evidence="2">
    <location>
        <begin position="1006"/>
        <end position="1027"/>
    </location>
</feature>
<feature type="transmembrane region" description="Helical" evidence="2">
    <location>
        <begin position="437"/>
        <end position="454"/>
    </location>
</feature>
<feature type="transmembrane region" description="Helical" evidence="2">
    <location>
        <begin position="923"/>
        <end position="944"/>
    </location>
</feature>
<reference evidence="3 4" key="1">
    <citation type="submission" date="2017-02" db="EMBL/GenBank/DDBJ databases">
        <authorList>
            <person name="Peterson S.W."/>
        </authorList>
    </citation>
    <scope>NUCLEOTIDE SEQUENCE [LARGE SCALE GENOMIC DNA]</scope>
    <source>
        <strain evidence="3 4">VKM Ac-2059</strain>
    </source>
</reference>
<protein>
    <submittedName>
        <fullName evidence="3">Uncharacterized protein</fullName>
    </submittedName>
</protein>
<feature type="transmembrane region" description="Helical" evidence="2">
    <location>
        <begin position="511"/>
        <end position="529"/>
    </location>
</feature>
<evidence type="ECO:0000256" key="2">
    <source>
        <dbReference type="SAM" id="Phobius"/>
    </source>
</evidence>
<feature type="transmembrane region" description="Helical" evidence="2">
    <location>
        <begin position="461"/>
        <end position="479"/>
    </location>
</feature>
<feature type="transmembrane region" description="Helical" evidence="2">
    <location>
        <begin position="535"/>
        <end position="554"/>
    </location>
</feature>
<feature type="transmembrane region" description="Helical" evidence="2">
    <location>
        <begin position="27"/>
        <end position="50"/>
    </location>
</feature>
<dbReference type="Proteomes" id="UP000190857">
    <property type="component" value="Unassembled WGS sequence"/>
</dbReference>
<evidence type="ECO:0000313" key="3">
    <source>
        <dbReference type="EMBL" id="SKC48128.1"/>
    </source>
</evidence>
<keyword evidence="4" id="KW-1185">Reference proteome</keyword>
<keyword evidence="2" id="KW-0472">Membrane</keyword>
<feature type="transmembrane region" description="Helical" evidence="2">
    <location>
        <begin position="56"/>
        <end position="75"/>
    </location>
</feature>
<feature type="compositionally biased region" description="Pro residues" evidence="1">
    <location>
        <begin position="1"/>
        <end position="14"/>
    </location>
</feature>
<feature type="transmembrane region" description="Helical" evidence="2">
    <location>
        <begin position="315"/>
        <end position="333"/>
    </location>
</feature>
<feature type="transmembrane region" description="Helical" evidence="2">
    <location>
        <begin position="1158"/>
        <end position="1177"/>
    </location>
</feature>
<feature type="transmembrane region" description="Helical" evidence="2">
    <location>
        <begin position="1244"/>
        <end position="1262"/>
    </location>
</feature>
<organism evidence="3 4">
    <name type="scientific">Okibacterium fritillariae</name>
    <dbReference type="NCBI Taxonomy" id="123320"/>
    <lineage>
        <taxon>Bacteria</taxon>
        <taxon>Bacillati</taxon>
        <taxon>Actinomycetota</taxon>
        <taxon>Actinomycetes</taxon>
        <taxon>Micrococcales</taxon>
        <taxon>Microbacteriaceae</taxon>
        <taxon>Okibacterium</taxon>
    </lineage>
</organism>
<feature type="transmembrane region" description="Helical" evidence="2">
    <location>
        <begin position="485"/>
        <end position="504"/>
    </location>
</feature>
<feature type="transmembrane region" description="Helical" evidence="2">
    <location>
        <begin position="375"/>
        <end position="404"/>
    </location>
</feature>
<feature type="transmembrane region" description="Helical" evidence="2">
    <location>
        <begin position="1320"/>
        <end position="1341"/>
    </location>
</feature>
<feature type="transmembrane region" description="Helical" evidence="2">
    <location>
        <begin position="1268"/>
        <end position="1288"/>
    </location>
</feature>
<name>A0A1T5JA58_9MICO</name>
<feature type="transmembrane region" description="Helical" evidence="2">
    <location>
        <begin position="82"/>
        <end position="102"/>
    </location>
</feature>
<feature type="transmembrane region" description="Helical" evidence="2">
    <location>
        <begin position="738"/>
        <end position="759"/>
    </location>
</feature>
<feature type="transmembrane region" description="Helical" evidence="2">
    <location>
        <begin position="656"/>
        <end position="674"/>
    </location>
</feature>
<feature type="transmembrane region" description="Helical" evidence="2">
    <location>
        <begin position="339"/>
        <end position="363"/>
    </location>
</feature>
<feature type="transmembrane region" description="Helical" evidence="2">
    <location>
        <begin position="893"/>
        <end position="911"/>
    </location>
</feature>
<keyword evidence="2" id="KW-1133">Transmembrane helix</keyword>
<feature type="transmembrane region" description="Helical" evidence="2">
    <location>
        <begin position="1132"/>
        <end position="1152"/>
    </location>
</feature>
<feature type="transmembrane region" description="Helical" evidence="2">
    <location>
        <begin position="1189"/>
        <end position="1207"/>
    </location>
</feature>
<feature type="transmembrane region" description="Helical" evidence="2">
    <location>
        <begin position="1102"/>
        <end position="1120"/>
    </location>
</feature>
<feature type="region of interest" description="Disordered" evidence="1">
    <location>
        <begin position="1"/>
        <end position="20"/>
    </location>
</feature>
<evidence type="ECO:0000256" key="1">
    <source>
        <dbReference type="SAM" id="MobiDB-lite"/>
    </source>
</evidence>
<feature type="transmembrane region" description="Helical" evidence="2">
    <location>
        <begin position="624"/>
        <end position="644"/>
    </location>
</feature>
<sequence>MPPFQPGPFQPGQPTPSARPRRSGVQILLLVAGVTLVGIAALFFAVIAYVLTSPEVRVVLLLLAAAAVAGLGFALRRRLPGTAEALVTLGIVFVLVDGLLIRSQGLFGSSDVEGATFTGIYSLVASAVFLGLARSTRMRAPSVAAAILIPFSGFFLLGGLVDAFSSTASWWAAGVGGGAISVAAAFLWPRVVGPFRADGLWLRGAGVTLASLATLTAVFAFPELRWTTLLTFGVAAALWVALAALPPAPAPRPRAQESDARTPAYATAYPQAQNSASPRADANAQAPAPSQYQSPRIEAGQAPDAAPRHPASQTFAAVGAGLSVVAALSTPIYRVDAGWWTIVLLTLTAGVGFIALAAIARALTRTSWRHRSRAAVWAGGVAFAGASFPPLVIGGLLPFGYVAILGFSPAFSLSGAEGFLRESLFGMGEYYWRFEPGLALFVAAAALAVGLALLGRLRREAWAPAVLASMGLLTAAALLPGTTGAATGLAVVAVIFTALCAPVLRRPRGVTAVLVIFAVITLGPLVVAGRQSEPLWPVAAILAVAVPLALRFFLRSAGRRSVGTVDTVDTTGTTGTAGTAGVAGAAGTAGVASSAGITRTVAPATSRGAGAGAGAGSGWDAARIALLGLAVFGVIGAFFTAPDWLGIDGEAVPTPAFWATLASLAILCVAAAVSRRPVPHSIRSPDASHASSDATVEATPRMIPGATLEEITGSISGNTFTEAAPRGRGLLAAPDRMVVTSVSGILAALLGFIVFASWVTSRGPLGGFSVTESAARGDATSAPLIAVLVLAAVASVLWQVLPAVADTAERLVFAAVGPLVIAGAVSVIVLDAQGDVAPALSLTTVVLAASALVLFARRSPLGRRARLVWDASTALVGFLGLFAAVGAPADVRWLSLLVLAVAALVLASGEGEILQGDRARHHIAWVAIPLGLAALCTLLADGGVTTVEAYTAPVAGLLAALAALFVWRRPVPTGRADGRTVLAAAALAVLVLPSVLMSGADVSGPNLLRPAALLLGGLAVGSLAAAWPTVIRGLPLRRILVATSLVAIAGTGLVRGLGELLRAGSYGIPDMPSGLGNGDDGPPSWLLVLLGREPWPAFGPLIEPWTGLAAAALVVLAIVWMRERDDRMPRAADLAIVLAVIVFALPALVITLRQDLPTLAPFVSVILLSIVSVLAAAHNAPPLGRLVRWTAVGAALVITAAVFVSAARLSSGAPYDADIFAAIVGAALVVGGLIDLGRRPALRSWPALGPGLLVALVPSLLADYGQTTLPRIVLLGVAAIAVLLFGVLRKLQAPVIIGAVVLLLHGLAQLWPWISDLYSAIPWWLWVGVGGILLIVVAATYEKRIRDARAVARSIRSLR</sequence>
<feature type="transmembrane region" description="Helical" evidence="2">
    <location>
        <begin position="950"/>
        <end position="968"/>
    </location>
</feature>
<gene>
    <name evidence="3" type="ORF">SAMN06309945_1353</name>
</gene>
<feature type="transmembrane region" description="Helical" evidence="2">
    <location>
        <begin position="1039"/>
        <end position="1057"/>
    </location>
</feature>
<feature type="transmembrane region" description="Helical" evidence="2">
    <location>
        <begin position="114"/>
        <end position="133"/>
    </location>
</feature>